<feature type="region of interest" description="Disordered" evidence="1">
    <location>
        <begin position="1431"/>
        <end position="1454"/>
    </location>
</feature>
<reference evidence="2 3" key="1">
    <citation type="submission" date="2017-01" db="EMBL/GenBank/DDBJ databases">
        <title>Novel large sulfur bacteria in the metagenomes of groundwater-fed chemosynthetic microbial mats in the Lake Huron basin.</title>
        <authorList>
            <person name="Sharrar A.M."/>
            <person name="Flood B.E."/>
            <person name="Bailey J.V."/>
            <person name="Jones D.S."/>
            <person name="Biddanda B."/>
            <person name="Ruberg S.A."/>
            <person name="Marcus D.N."/>
            <person name="Dick G.J."/>
        </authorList>
    </citation>
    <scope>NUCLEOTIDE SEQUENCE [LARGE SCALE GENOMIC DNA]</scope>
    <source>
        <strain evidence="2">A8</strain>
    </source>
</reference>
<name>A0A1Y1QC71_9GAMM</name>
<feature type="non-terminal residue" evidence="2">
    <location>
        <position position="1"/>
    </location>
</feature>
<sequence>NVTAINLSGAGTNLVTASGGSVNLGAVTDSAVVANLTVSATTDVTLAAVTMDGGGALTLNAAGAVTINGNVTAGLTTINADQDDDGAGTFTVATTKTVATTGGGAAGAALNITAADVALTGSGALNSGTGGKTTITASNAGNINLGSAAGALKLDNTELSQITSGGGLDLKTTGAGVITANAATFVAGNGNVSLLATGTGNVAFVTANSTADKSLTATATGGRVTFDAARTLTSTTGSITLAGGAGGADDISAAGAVTLNAADGINLNSSMTTNGTTNINADTDANDNVGTLVIAGGATLNTSGNTLSITANDLTVTGAINSVGALTTIIDSDNSGIGLGATTIANGLNITGAELQNIASTGLTLQTGGSMVVNGIAAINSNNIAGTTTLDAAGSITFQTAPSTFNALSALADDRISVGVNVITDTGSLALDGNAENGGGGNNDIRFVDGITLDSAGALTLDATTGGIRGAGALTLKAADGVTINDALTVADTIYIDGNTTVVEDYSGDVLIKGAVTAPNGFTSYGHDFKNDDDSTDSNAGLATITTVGNDNVAGGHIVINHTGIVKINSVVDSGNSGTSGFSGNITIDGGNHDGIGAFGLILNAVVTSDDSTTTTTPILSGSGIQQNAAPVSGNGVIKLNKVSGSGLDTEINAASPSFFTTTYEANRNVIINTGVVTEGINADIIIKADLDNDGDGGAYISTAGQLNSARNVEITGSDYSITAGVVDSVWIENDGANNQIIALKNIEFKTRSNTPATADMIVAGYLKSTNGYIDIDAADKILLGANLTTGGGQGSVASRVQFHDAVVLTGNSQVSTGDGTGNILFDSTIDMGAGGFDLTLDAGFAGDLTITGAVTNNGNLTVTNAAVQSYNALSVDSLDIQNVQTSVDLNGIVTAQGDISIKGIGDIKIHNLMTALGITGGTSGSIEMDSYGTTTIDATGDITANGAVTFGATRSGKLETRGNILTSGDAVTFNNEVTLNNSVIINTTNGGSTIGAKINFKDKVKGAQSLELYGGTGGDIDFDNFVGTAATPLGLVTIFNARNVTADLAFYATGLAQNAGSGTSTFGSTLNTTAAAGINLKNNALVFNNDITTTGGGPVTLDGSVTLNNDITIDTGSAKIWLMGAVAGGANKLTLAGGDVQIDNDITVTGGFSSTGSGVFLMADGALINAGSGKIDLTAANDITLGGLLTTNSSALAVNITSTAGSIIDGGDTHLEVDAASGDLEMKAAGTIGSGNPLEIRVAKIKAQSNGALSFVESDDITLTSVISGNGAIDITSGGNIEMTTVNAGSGAVSLTATGTINGGTFTGGSGTVTASTAGLSVKPTANVTNLRVDLSSQDGSGVSGKFGKGANLVTPPPPDQIVGPGQILIDGFPLYGSNVVSRQTASFVSEIAMITFFEMLNEISKEADFFMAPPLMLSIAADEVDASLGEGEGEVPVPCRDDDEECKAKMKK</sequence>
<comment type="caution">
    <text evidence="2">The sequence shown here is derived from an EMBL/GenBank/DDBJ whole genome shotgun (WGS) entry which is preliminary data.</text>
</comment>
<evidence type="ECO:0000313" key="3">
    <source>
        <dbReference type="Proteomes" id="UP000192491"/>
    </source>
</evidence>
<gene>
    <name evidence="2" type="ORF">BWK73_42695</name>
</gene>
<accession>A0A1Y1QC71</accession>
<proteinExistence type="predicted"/>
<evidence type="ECO:0000313" key="2">
    <source>
        <dbReference type="EMBL" id="OQX02443.1"/>
    </source>
</evidence>
<dbReference type="EMBL" id="MTEJ01000485">
    <property type="protein sequence ID" value="OQX02443.1"/>
    <property type="molecule type" value="Genomic_DNA"/>
</dbReference>
<evidence type="ECO:0000256" key="1">
    <source>
        <dbReference type="SAM" id="MobiDB-lite"/>
    </source>
</evidence>
<protein>
    <recommendedName>
        <fullName evidence="4">Filamentous haemagglutinin FhaB/tRNA nuclease CdiA-like TPS domain-containing protein</fullName>
    </recommendedName>
</protein>
<organism evidence="2 3">
    <name type="scientific">Thiothrix lacustris</name>
    <dbReference type="NCBI Taxonomy" id="525917"/>
    <lineage>
        <taxon>Bacteria</taxon>
        <taxon>Pseudomonadati</taxon>
        <taxon>Pseudomonadota</taxon>
        <taxon>Gammaproteobacteria</taxon>
        <taxon>Thiotrichales</taxon>
        <taxon>Thiotrichaceae</taxon>
        <taxon>Thiothrix</taxon>
    </lineage>
</organism>
<evidence type="ECO:0008006" key="4">
    <source>
        <dbReference type="Google" id="ProtNLM"/>
    </source>
</evidence>
<dbReference type="Proteomes" id="UP000192491">
    <property type="component" value="Unassembled WGS sequence"/>
</dbReference>